<dbReference type="SMART" id="SM00855">
    <property type="entry name" value="PGAM"/>
    <property type="match status" value="1"/>
</dbReference>
<feature type="region of interest" description="Disordered" evidence="1">
    <location>
        <begin position="18"/>
        <end position="38"/>
    </location>
</feature>
<dbReference type="AlphaFoldDB" id="A0AAW1PAF1"/>
<sequence length="237" mass="26523">MDSQRIFLARHGERADLAEAGWSSSPEGRLDPYDPPLTARGFQQAHELGLRLQEENITQIYSSPFIRTLQTAHQVAEVLDLSVLIEQGLCEGMLSRLFPAGPPCFKTAKQLASKLPRARAPAQPVTSVPAFPETYSTARRRCNATAQALARKHPNENILLVAHGLSVEYLALSLVHQKRKGSLDIPYCCLTECIRDGPDQDSWQFGVLMQQDFLTQKEPLEEAQRQRRMWGLDDSTA</sequence>
<gene>
    <name evidence="2" type="ORF">WJX73_000428</name>
</gene>
<dbReference type="PANTHER" id="PTHR16469">
    <property type="entry name" value="UBIQUITIN-ASSOCIATED AND SH3 DOMAIN-CONTAINING BA-RELATED"/>
    <property type="match status" value="1"/>
</dbReference>
<evidence type="ECO:0000313" key="3">
    <source>
        <dbReference type="Proteomes" id="UP001465755"/>
    </source>
</evidence>
<dbReference type="Proteomes" id="UP001465755">
    <property type="component" value="Unassembled WGS sequence"/>
</dbReference>
<organism evidence="2 3">
    <name type="scientific">Symbiochloris irregularis</name>
    <dbReference type="NCBI Taxonomy" id="706552"/>
    <lineage>
        <taxon>Eukaryota</taxon>
        <taxon>Viridiplantae</taxon>
        <taxon>Chlorophyta</taxon>
        <taxon>core chlorophytes</taxon>
        <taxon>Trebouxiophyceae</taxon>
        <taxon>Trebouxiales</taxon>
        <taxon>Trebouxiaceae</taxon>
        <taxon>Symbiochloris</taxon>
    </lineage>
</organism>
<name>A0AAW1PAF1_9CHLO</name>
<dbReference type="InterPro" id="IPR051710">
    <property type="entry name" value="Phosphatase_SH3-domain"/>
</dbReference>
<dbReference type="Gene3D" id="3.40.50.1240">
    <property type="entry name" value="Phosphoglycerate mutase-like"/>
    <property type="match status" value="1"/>
</dbReference>
<dbReference type="Pfam" id="PF00300">
    <property type="entry name" value="His_Phos_1"/>
    <property type="match status" value="1"/>
</dbReference>
<dbReference type="PANTHER" id="PTHR16469:SF27">
    <property type="entry name" value="UBIQUITIN-ASSOCIATED AND SH3 DOMAIN-CONTAINING BA-RELATED"/>
    <property type="match status" value="1"/>
</dbReference>
<evidence type="ECO:0000313" key="2">
    <source>
        <dbReference type="EMBL" id="KAK9805310.1"/>
    </source>
</evidence>
<dbReference type="SUPFAM" id="SSF53254">
    <property type="entry name" value="Phosphoglycerate mutase-like"/>
    <property type="match status" value="1"/>
</dbReference>
<protein>
    <recommendedName>
        <fullName evidence="4">Phosphoglycerate mutase</fullName>
    </recommendedName>
</protein>
<dbReference type="EMBL" id="JALJOQ010000044">
    <property type="protein sequence ID" value="KAK9805310.1"/>
    <property type="molecule type" value="Genomic_DNA"/>
</dbReference>
<dbReference type="CDD" id="cd07067">
    <property type="entry name" value="HP_PGM_like"/>
    <property type="match status" value="1"/>
</dbReference>
<dbReference type="InterPro" id="IPR029033">
    <property type="entry name" value="His_PPase_superfam"/>
</dbReference>
<keyword evidence="3" id="KW-1185">Reference proteome</keyword>
<accession>A0AAW1PAF1</accession>
<reference evidence="2 3" key="1">
    <citation type="journal article" date="2024" name="Nat. Commun.">
        <title>Phylogenomics reveals the evolutionary origins of lichenization in chlorophyte algae.</title>
        <authorList>
            <person name="Puginier C."/>
            <person name="Libourel C."/>
            <person name="Otte J."/>
            <person name="Skaloud P."/>
            <person name="Haon M."/>
            <person name="Grisel S."/>
            <person name="Petersen M."/>
            <person name="Berrin J.G."/>
            <person name="Delaux P.M."/>
            <person name="Dal Grande F."/>
            <person name="Keller J."/>
        </authorList>
    </citation>
    <scope>NUCLEOTIDE SEQUENCE [LARGE SCALE GENOMIC DNA]</scope>
    <source>
        <strain evidence="2 3">SAG 2036</strain>
    </source>
</reference>
<evidence type="ECO:0000256" key="1">
    <source>
        <dbReference type="SAM" id="MobiDB-lite"/>
    </source>
</evidence>
<comment type="caution">
    <text evidence="2">The sequence shown here is derived from an EMBL/GenBank/DDBJ whole genome shotgun (WGS) entry which is preliminary data.</text>
</comment>
<proteinExistence type="predicted"/>
<dbReference type="InterPro" id="IPR013078">
    <property type="entry name" value="His_Pase_superF_clade-1"/>
</dbReference>
<evidence type="ECO:0008006" key="4">
    <source>
        <dbReference type="Google" id="ProtNLM"/>
    </source>
</evidence>